<evidence type="ECO:0000256" key="1">
    <source>
        <dbReference type="SAM" id="SignalP"/>
    </source>
</evidence>
<sequence>MKKNLLIGFIAAMSFAGVLHADFTFYASDSNTCEYVAGQWVGKGKASNWLLGECVYQGSGTVGPVDSQGNFTLEVTADKNSGNILCPDHAHKELSGTCNNGVVKIITEYGNLSGNFSRNAGDAKGKLTVAPGVSADITVRFQRAG</sequence>
<comment type="caution">
    <text evidence="2">The sequence shown here is derived from an EMBL/GenBank/DDBJ whole genome shotgun (WGS) entry which is preliminary data.</text>
</comment>
<evidence type="ECO:0000313" key="3">
    <source>
        <dbReference type="Proteomes" id="UP000054742"/>
    </source>
</evidence>
<protein>
    <submittedName>
        <fullName evidence="2">Uncharacterized protein</fullName>
    </submittedName>
</protein>
<keyword evidence="1" id="KW-0732">Signal</keyword>
<dbReference type="PATRIC" id="fig|29422.6.peg.1763"/>
<dbReference type="Proteomes" id="UP000054742">
    <property type="component" value="Unassembled WGS sequence"/>
</dbReference>
<dbReference type="AlphaFoldDB" id="A0A0W0SKE2"/>
<organism evidence="2 3">
    <name type="scientific">Legionella brunensis</name>
    <dbReference type="NCBI Taxonomy" id="29422"/>
    <lineage>
        <taxon>Bacteria</taxon>
        <taxon>Pseudomonadati</taxon>
        <taxon>Pseudomonadota</taxon>
        <taxon>Gammaproteobacteria</taxon>
        <taxon>Legionellales</taxon>
        <taxon>Legionellaceae</taxon>
        <taxon>Legionella</taxon>
    </lineage>
</organism>
<accession>A0A0W0SKE2</accession>
<dbReference type="RefSeq" id="WP_058441728.1">
    <property type="nucleotide sequence ID" value="NZ_CAAAHU010000019.1"/>
</dbReference>
<dbReference type="OrthoDB" id="5636981at2"/>
<gene>
    <name evidence="2" type="ORF">Lbru_1662</name>
</gene>
<feature type="chain" id="PRO_5006912092" evidence="1">
    <location>
        <begin position="22"/>
        <end position="145"/>
    </location>
</feature>
<proteinExistence type="predicted"/>
<reference evidence="2 3" key="1">
    <citation type="submission" date="2015-11" db="EMBL/GenBank/DDBJ databases">
        <title>Genomic analysis of 38 Legionella species identifies large and diverse effector repertoires.</title>
        <authorList>
            <person name="Burstein D."/>
            <person name="Amaro F."/>
            <person name="Zusman T."/>
            <person name="Lifshitz Z."/>
            <person name="Cohen O."/>
            <person name="Gilbert J.A."/>
            <person name="Pupko T."/>
            <person name="Shuman H.A."/>
            <person name="Segal G."/>
        </authorList>
    </citation>
    <scope>NUCLEOTIDE SEQUENCE [LARGE SCALE GENOMIC DNA]</scope>
    <source>
        <strain evidence="2 3">ATCC 43878</strain>
    </source>
</reference>
<keyword evidence="3" id="KW-1185">Reference proteome</keyword>
<name>A0A0W0SKE2_9GAMM</name>
<evidence type="ECO:0000313" key="2">
    <source>
        <dbReference type="EMBL" id="KTC83839.1"/>
    </source>
</evidence>
<dbReference type="EMBL" id="LNXV01000013">
    <property type="protein sequence ID" value="KTC83839.1"/>
    <property type="molecule type" value="Genomic_DNA"/>
</dbReference>
<feature type="signal peptide" evidence="1">
    <location>
        <begin position="1"/>
        <end position="21"/>
    </location>
</feature>